<protein>
    <submittedName>
        <fullName evidence="2">Uncharacterized protein</fullName>
    </submittedName>
</protein>
<reference evidence="3" key="1">
    <citation type="submission" date="2018-03" db="EMBL/GenBank/DDBJ databases">
        <authorList>
            <person name="Blom J."/>
        </authorList>
    </citation>
    <scope>NUCLEOTIDE SEQUENCE [LARGE SCALE GENOMIC DNA]</scope>
    <source>
        <strain evidence="3">KPC-SM-21</strain>
    </source>
</reference>
<dbReference type="OrthoDB" id="5880132at2"/>
<evidence type="ECO:0000256" key="1">
    <source>
        <dbReference type="SAM" id="SignalP"/>
    </source>
</evidence>
<proteinExistence type="predicted"/>
<keyword evidence="3" id="KW-1185">Reference proteome</keyword>
<dbReference type="InterPro" id="IPR032032">
    <property type="entry name" value="Tai4"/>
</dbReference>
<dbReference type="InterPro" id="IPR038314">
    <property type="entry name" value="T6SS_sf"/>
</dbReference>
<sequence>MRLIVLLLSVLLINACYAKTTSSQKHDELNLKNFGFTYCLTKSDDKFLGSEASQAMGGYFEKGVYDVEAYNQLKSYINKYLTENKSIYKESGMSSNLMKCLDLYNSSGYEKLIQKQKVFLIEDKK</sequence>
<keyword evidence="1" id="KW-0732">Signal</keyword>
<dbReference type="RefSeq" id="WP_121973780.1">
    <property type="nucleotide sequence ID" value="NZ_OOGT01000052.1"/>
</dbReference>
<dbReference type="Proteomes" id="UP000245974">
    <property type="component" value="Unassembled WGS sequence"/>
</dbReference>
<dbReference type="AlphaFoldDB" id="A0A2U3MYB4"/>
<dbReference type="Gene3D" id="1.20.120.1620">
    <property type="match status" value="1"/>
</dbReference>
<evidence type="ECO:0000313" key="2">
    <source>
        <dbReference type="EMBL" id="SPL70299.1"/>
    </source>
</evidence>
<accession>A0A2U3MYB4</accession>
<feature type="chain" id="PRO_5015582211" evidence="1">
    <location>
        <begin position="19"/>
        <end position="125"/>
    </location>
</feature>
<organism evidence="2 3">
    <name type="scientific">Acinetobacter stercoris</name>
    <dbReference type="NCBI Taxonomy" id="2126983"/>
    <lineage>
        <taxon>Bacteria</taxon>
        <taxon>Pseudomonadati</taxon>
        <taxon>Pseudomonadota</taxon>
        <taxon>Gammaproteobacteria</taxon>
        <taxon>Moraxellales</taxon>
        <taxon>Moraxellaceae</taxon>
        <taxon>Acinetobacter</taxon>
    </lineage>
</organism>
<dbReference type="InParanoid" id="A0A2U3MYB4"/>
<dbReference type="Pfam" id="PF16695">
    <property type="entry name" value="Tai4"/>
    <property type="match status" value="1"/>
</dbReference>
<name>A0A2U3MYB4_9GAMM</name>
<evidence type="ECO:0000313" key="3">
    <source>
        <dbReference type="Proteomes" id="UP000245974"/>
    </source>
</evidence>
<dbReference type="EMBL" id="OOGT01000052">
    <property type="protein sequence ID" value="SPL70299.1"/>
    <property type="molecule type" value="Genomic_DNA"/>
</dbReference>
<feature type="signal peptide" evidence="1">
    <location>
        <begin position="1"/>
        <end position="18"/>
    </location>
</feature>
<gene>
    <name evidence="2" type="ORF">KPC_1477</name>
</gene>